<protein>
    <recommendedName>
        <fullName evidence="4">Secreted protein</fullName>
    </recommendedName>
</protein>
<keyword evidence="3" id="KW-1185">Reference proteome</keyword>
<evidence type="ECO:0000313" key="2">
    <source>
        <dbReference type="EMBL" id="KAJ6388056.1"/>
    </source>
</evidence>
<reference evidence="2" key="2">
    <citation type="journal article" date="2023" name="Int. J. Mol. Sci.">
        <title>De Novo Assembly and Annotation of 11 Diverse Shrub Willow (Salix) Genomes Reveals Novel Gene Organization in Sex-Linked Regions.</title>
        <authorList>
            <person name="Hyden B."/>
            <person name="Feng K."/>
            <person name="Yates T.B."/>
            <person name="Jawdy S."/>
            <person name="Cereghino C."/>
            <person name="Smart L.B."/>
            <person name="Muchero W."/>
        </authorList>
    </citation>
    <scope>NUCLEOTIDE SEQUENCE</scope>
    <source>
        <tissue evidence="2">Shoot tip</tissue>
    </source>
</reference>
<comment type="caution">
    <text evidence="2">The sequence shown here is derived from an EMBL/GenBank/DDBJ whole genome shotgun (WGS) entry which is preliminary data.</text>
</comment>
<accession>A0ABQ9BNH7</accession>
<organism evidence="2 3">
    <name type="scientific">Salix suchowensis</name>
    <dbReference type="NCBI Taxonomy" id="1278906"/>
    <lineage>
        <taxon>Eukaryota</taxon>
        <taxon>Viridiplantae</taxon>
        <taxon>Streptophyta</taxon>
        <taxon>Embryophyta</taxon>
        <taxon>Tracheophyta</taxon>
        <taxon>Spermatophyta</taxon>
        <taxon>Magnoliopsida</taxon>
        <taxon>eudicotyledons</taxon>
        <taxon>Gunneridae</taxon>
        <taxon>Pentapetalae</taxon>
        <taxon>rosids</taxon>
        <taxon>fabids</taxon>
        <taxon>Malpighiales</taxon>
        <taxon>Salicaceae</taxon>
        <taxon>Saliceae</taxon>
        <taxon>Salix</taxon>
    </lineage>
</organism>
<evidence type="ECO:0000256" key="1">
    <source>
        <dbReference type="SAM" id="SignalP"/>
    </source>
</evidence>
<dbReference type="EMBL" id="JAPFFI010000007">
    <property type="protein sequence ID" value="KAJ6388056.1"/>
    <property type="molecule type" value="Genomic_DNA"/>
</dbReference>
<reference evidence="2" key="1">
    <citation type="submission" date="2022-10" db="EMBL/GenBank/DDBJ databases">
        <authorList>
            <person name="Hyden B.L."/>
            <person name="Feng K."/>
            <person name="Yates T."/>
            <person name="Jawdy S."/>
            <person name="Smart L.B."/>
            <person name="Muchero W."/>
        </authorList>
    </citation>
    <scope>NUCLEOTIDE SEQUENCE</scope>
    <source>
        <tissue evidence="2">Shoot tip</tissue>
    </source>
</reference>
<sequence>MLFNPARPFTFFLCDLFFSLSAITADSYNTVCVREKDRGVCVFGPGWVAEIFRRGSELFYHCVCVIY</sequence>
<evidence type="ECO:0008006" key="4">
    <source>
        <dbReference type="Google" id="ProtNLM"/>
    </source>
</evidence>
<evidence type="ECO:0000313" key="3">
    <source>
        <dbReference type="Proteomes" id="UP001141253"/>
    </source>
</evidence>
<proteinExistence type="predicted"/>
<feature type="non-terminal residue" evidence="2">
    <location>
        <position position="67"/>
    </location>
</feature>
<gene>
    <name evidence="2" type="ORF">OIU77_026592</name>
</gene>
<keyword evidence="1" id="KW-0732">Signal</keyword>
<feature type="chain" id="PRO_5045436664" description="Secreted protein" evidence="1">
    <location>
        <begin position="26"/>
        <end position="67"/>
    </location>
</feature>
<dbReference type="Proteomes" id="UP001141253">
    <property type="component" value="Chromosome 3"/>
</dbReference>
<name>A0ABQ9BNH7_9ROSI</name>
<feature type="signal peptide" evidence="1">
    <location>
        <begin position="1"/>
        <end position="25"/>
    </location>
</feature>